<protein>
    <submittedName>
        <fullName evidence="1">Uncharacterized protein</fullName>
    </submittedName>
</protein>
<dbReference type="GeneID" id="6759413"/>
<dbReference type="InParanoid" id="B3SD75"/>
<dbReference type="AlphaFoldDB" id="B3SD75"/>
<proteinExistence type="predicted"/>
<sequence length="220" mass="25762">MASLVARNAVRRVLGQKLRIIPSTTVKTGHIIGYACICRIRNQHTDVESEAKKSDWDLSGIKRWFGFEDPPIPTEEEMQTRMELLERVREMYYAQPPISPDYEFYAEAVRAMIRFRDKRAVETICDMMNEVDMEIQDDLRLEAVFVPWVDMYHLQEALQLLQADKKSYGYFTCLPAKTCSCYALEQRTNPLIISPQNHRGIGTPNQYYDLLWSSLRIRRD</sequence>
<dbReference type="RefSeq" id="XP_002118180.1">
    <property type="nucleotide sequence ID" value="XM_002118144.1"/>
</dbReference>
<dbReference type="KEGG" id="tad:TRIADDRAFT_64407"/>
<evidence type="ECO:0000313" key="2">
    <source>
        <dbReference type="Proteomes" id="UP000009022"/>
    </source>
</evidence>
<dbReference type="OrthoDB" id="5984038at2759"/>
<keyword evidence="2" id="KW-1185">Reference proteome</keyword>
<evidence type="ECO:0000313" key="1">
    <source>
        <dbReference type="EMBL" id="EDV19329.1"/>
    </source>
</evidence>
<dbReference type="HOGENOM" id="CLU_1257529_0_0_1"/>
<dbReference type="Proteomes" id="UP000009022">
    <property type="component" value="Unassembled WGS sequence"/>
</dbReference>
<reference evidence="1 2" key="1">
    <citation type="journal article" date="2008" name="Nature">
        <title>The Trichoplax genome and the nature of placozoans.</title>
        <authorList>
            <person name="Srivastava M."/>
            <person name="Begovic E."/>
            <person name="Chapman J."/>
            <person name="Putnam N.H."/>
            <person name="Hellsten U."/>
            <person name="Kawashima T."/>
            <person name="Kuo A."/>
            <person name="Mitros T."/>
            <person name="Salamov A."/>
            <person name="Carpenter M.L."/>
            <person name="Signorovitch A.Y."/>
            <person name="Moreno M.A."/>
            <person name="Kamm K."/>
            <person name="Grimwood J."/>
            <person name="Schmutz J."/>
            <person name="Shapiro H."/>
            <person name="Grigoriev I.V."/>
            <person name="Buss L.W."/>
            <person name="Schierwater B."/>
            <person name="Dellaporta S.L."/>
            <person name="Rokhsar D.S."/>
        </authorList>
    </citation>
    <scope>NUCLEOTIDE SEQUENCE [LARGE SCALE GENOMIC DNA]</scope>
    <source>
        <strain evidence="1 2">Grell-BS-1999</strain>
    </source>
</reference>
<dbReference type="CTD" id="6759413"/>
<dbReference type="EMBL" id="DS985276">
    <property type="protein sequence ID" value="EDV19329.1"/>
    <property type="molecule type" value="Genomic_DNA"/>
</dbReference>
<name>B3SD75_TRIAD</name>
<accession>B3SD75</accession>
<organism evidence="1 2">
    <name type="scientific">Trichoplax adhaerens</name>
    <name type="common">Trichoplax reptans</name>
    <dbReference type="NCBI Taxonomy" id="10228"/>
    <lineage>
        <taxon>Eukaryota</taxon>
        <taxon>Metazoa</taxon>
        <taxon>Placozoa</taxon>
        <taxon>Uniplacotomia</taxon>
        <taxon>Trichoplacea</taxon>
        <taxon>Trichoplacidae</taxon>
        <taxon>Trichoplax</taxon>
    </lineage>
</organism>
<gene>
    <name evidence="1" type="ORF">TRIADDRAFT_64407</name>
</gene>